<accession>A0A1I3MTJ4</accession>
<dbReference type="Gene3D" id="1.10.287.180">
    <property type="entry name" value="Transcription elongation factor, GreA/GreB, N-terminal domain"/>
    <property type="match status" value="1"/>
</dbReference>
<feature type="coiled-coil region" evidence="8">
    <location>
        <begin position="16"/>
        <end position="73"/>
    </location>
</feature>
<keyword evidence="12" id="KW-0648">Protein biosynthesis</keyword>
<dbReference type="PIRSF" id="PIRSF006092">
    <property type="entry name" value="GreA_GreB"/>
    <property type="match status" value="1"/>
</dbReference>
<dbReference type="STRING" id="46223.SAMN05421852_103201"/>
<dbReference type="InterPro" id="IPR023459">
    <property type="entry name" value="Tscrpt_elong_fac_GreA/B_fam"/>
</dbReference>
<evidence type="ECO:0000256" key="8">
    <source>
        <dbReference type="HAMAP-Rule" id="MF_00105"/>
    </source>
</evidence>
<evidence type="ECO:0000256" key="1">
    <source>
        <dbReference type="ARBA" id="ARBA00008213"/>
    </source>
</evidence>
<dbReference type="InterPro" id="IPR001437">
    <property type="entry name" value="Tscrpt_elong_fac_GreA/B_C"/>
</dbReference>
<dbReference type="PROSITE" id="PS00830">
    <property type="entry name" value="GREAB_2"/>
    <property type="match status" value="1"/>
</dbReference>
<evidence type="ECO:0000256" key="5">
    <source>
        <dbReference type="ARBA" id="ARBA00023163"/>
    </source>
</evidence>
<dbReference type="InterPro" id="IPR018151">
    <property type="entry name" value="TF_GreA/GreB_CS"/>
</dbReference>
<dbReference type="OrthoDB" id="9808774at2"/>
<dbReference type="GO" id="GO:0003746">
    <property type="term" value="F:translation elongation factor activity"/>
    <property type="evidence" value="ECO:0007669"/>
    <property type="project" value="UniProtKB-KW"/>
</dbReference>
<dbReference type="EMBL" id="FORR01000003">
    <property type="protein sequence ID" value="SFJ00434.1"/>
    <property type="molecule type" value="Genomic_DNA"/>
</dbReference>
<keyword evidence="13" id="KW-1185">Reference proteome</keyword>
<name>A0A1I3MTJ4_9BACL</name>
<evidence type="ECO:0000256" key="7">
    <source>
        <dbReference type="ARBA" id="ARBA00030776"/>
    </source>
</evidence>
<dbReference type="RefSeq" id="WP_093228582.1">
    <property type="nucleotide sequence ID" value="NZ_FORR01000003.1"/>
</dbReference>
<comment type="similarity">
    <text evidence="1 8 9">Belongs to the GreA/GreB family.</text>
</comment>
<evidence type="ECO:0000259" key="10">
    <source>
        <dbReference type="Pfam" id="PF01272"/>
    </source>
</evidence>
<organism evidence="12 13">
    <name type="scientific">Thermoflavimicrobium dichotomicum</name>
    <dbReference type="NCBI Taxonomy" id="46223"/>
    <lineage>
        <taxon>Bacteria</taxon>
        <taxon>Bacillati</taxon>
        <taxon>Bacillota</taxon>
        <taxon>Bacilli</taxon>
        <taxon>Bacillales</taxon>
        <taxon>Thermoactinomycetaceae</taxon>
        <taxon>Thermoflavimicrobium</taxon>
    </lineage>
</organism>
<protein>
    <recommendedName>
        <fullName evidence="2 8">Transcription elongation factor GreA</fullName>
    </recommendedName>
    <alternativeName>
        <fullName evidence="7 8">Transcript cleavage factor GreA</fullName>
    </alternativeName>
</protein>
<dbReference type="InterPro" id="IPR028624">
    <property type="entry name" value="Tscrpt_elong_fac_GreA/B"/>
</dbReference>
<comment type="function">
    <text evidence="6 8 9">Necessary for efficient RNA polymerase transcription elongation past template-encoded arresting sites. The arresting sites in DNA have the property of trapping a certain fraction of elongating RNA polymerases that pass through, resulting in locked ternary complexes. Cleavage of the nascent transcript by cleavage factors such as GreA or GreB allows the resumption of elongation from the new 3'terminus. GreA releases sequences of 2 to 3 nucleotides.</text>
</comment>
<dbReference type="Pfam" id="PF03449">
    <property type="entry name" value="GreA_GreB_N"/>
    <property type="match status" value="1"/>
</dbReference>
<dbReference type="PANTHER" id="PTHR30437:SF4">
    <property type="entry name" value="TRANSCRIPTION ELONGATION FACTOR GREA"/>
    <property type="match status" value="1"/>
</dbReference>
<dbReference type="Gene3D" id="3.10.50.30">
    <property type="entry name" value="Transcription elongation factor, GreA/GreB, C-terminal domain"/>
    <property type="match status" value="1"/>
</dbReference>
<feature type="domain" description="Transcription elongation factor GreA/GreB C-terminal" evidence="10">
    <location>
        <begin position="87"/>
        <end position="159"/>
    </location>
</feature>
<gene>
    <name evidence="8" type="primary">greA</name>
    <name evidence="12" type="ORF">SAMN05421852_103201</name>
</gene>
<dbReference type="NCBIfam" id="TIGR01462">
    <property type="entry name" value="greA"/>
    <property type="match status" value="1"/>
</dbReference>
<keyword evidence="3 8" id="KW-0805">Transcription regulation</keyword>
<dbReference type="PANTHER" id="PTHR30437">
    <property type="entry name" value="TRANSCRIPTION ELONGATION FACTOR GREA"/>
    <property type="match status" value="1"/>
</dbReference>
<dbReference type="GO" id="GO:0070063">
    <property type="term" value="F:RNA polymerase binding"/>
    <property type="evidence" value="ECO:0007669"/>
    <property type="project" value="InterPro"/>
</dbReference>
<dbReference type="FunFam" id="1.10.287.180:FF:000001">
    <property type="entry name" value="Transcription elongation factor GreA"/>
    <property type="match status" value="1"/>
</dbReference>
<dbReference type="Proteomes" id="UP000199545">
    <property type="component" value="Unassembled WGS sequence"/>
</dbReference>
<evidence type="ECO:0000313" key="12">
    <source>
        <dbReference type="EMBL" id="SFJ00434.1"/>
    </source>
</evidence>
<dbReference type="InterPro" id="IPR036953">
    <property type="entry name" value="GreA/GreB_C_sf"/>
</dbReference>
<evidence type="ECO:0000256" key="9">
    <source>
        <dbReference type="RuleBase" id="RU000556"/>
    </source>
</evidence>
<dbReference type="NCBIfam" id="NF001263">
    <property type="entry name" value="PRK00226.1-4"/>
    <property type="match status" value="1"/>
</dbReference>
<evidence type="ECO:0000256" key="2">
    <source>
        <dbReference type="ARBA" id="ARBA00013729"/>
    </source>
</evidence>
<dbReference type="AlphaFoldDB" id="A0A1I3MTJ4"/>
<dbReference type="SUPFAM" id="SSF54534">
    <property type="entry name" value="FKBP-like"/>
    <property type="match status" value="1"/>
</dbReference>
<dbReference type="GO" id="GO:0032784">
    <property type="term" value="P:regulation of DNA-templated transcription elongation"/>
    <property type="evidence" value="ECO:0007669"/>
    <property type="project" value="UniProtKB-UniRule"/>
</dbReference>
<dbReference type="SUPFAM" id="SSF46557">
    <property type="entry name" value="GreA transcript cleavage protein, N-terminal domain"/>
    <property type="match status" value="1"/>
</dbReference>
<evidence type="ECO:0000313" key="13">
    <source>
        <dbReference type="Proteomes" id="UP000199545"/>
    </source>
</evidence>
<dbReference type="FunFam" id="3.10.50.30:FF:000001">
    <property type="entry name" value="Transcription elongation factor GreA"/>
    <property type="match status" value="1"/>
</dbReference>
<dbReference type="PROSITE" id="PS00829">
    <property type="entry name" value="GREAB_1"/>
    <property type="match status" value="1"/>
</dbReference>
<keyword evidence="4 8" id="KW-0238">DNA-binding</keyword>
<reference evidence="12 13" key="1">
    <citation type="submission" date="2016-10" db="EMBL/GenBank/DDBJ databases">
        <authorList>
            <person name="de Groot N.N."/>
        </authorList>
    </citation>
    <scope>NUCLEOTIDE SEQUENCE [LARGE SCALE GENOMIC DNA]</scope>
    <source>
        <strain evidence="12 13">DSM 44778</strain>
    </source>
</reference>
<dbReference type="InterPro" id="IPR036805">
    <property type="entry name" value="Tscrpt_elong_fac_GreA/B_N_sf"/>
</dbReference>
<feature type="domain" description="Transcription elongation factor GreA/GreB N-terminal" evidence="11">
    <location>
        <begin position="10"/>
        <end position="79"/>
    </location>
</feature>
<evidence type="ECO:0000256" key="3">
    <source>
        <dbReference type="ARBA" id="ARBA00023015"/>
    </source>
</evidence>
<dbReference type="HAMAP" id="MF_00105">
    <property type="entry name" value="GreA_GreB"/>
    <property type="match status" value="1"/>
</dbReference>
<keyword evidence="5 8" id="KW-0804">Transcription</keyword>
<dbReference type="InterPro" id="IPR022691">
    <property type="entry name" value="Tscrpt_elong_fac_GreA/B_N"/>
</dbReference>
<proteinExistence type="inferred from homology"/>
<evidence type="ECO:0000259" key="11">
    <source>
        <dbReference type="Pfam" id="PF03449"/>
    </source>
</evidence>
<evidence type="ECO:0000256" key="6">
    <source>
        <dbReference type="ARBA" id="ARBA00024916"/>
    </source>
</evidence>
<evidence type="ECO:0000256" key="4">
    <source>
        <dbReference type="ARBA" id="ARBA00023125"/>
    </source>
</evidence>
<sequence>MSQHNKKEVLLTEEGLEKLKQELELFKTQKRHEVAQRLKEAIAQGDLSENSEYDAAKEEQAFIESRIIALENMIRNAKIISSESLDKETVSIGSKVTIQELPDGDVETYTIVGSAESDPLSGKISNESPIGAELIGRKVGEIVDVPAPSGTIQFKIVNID</sequence>
<dbReference type="Pfam" id="PF01272">
    <property type="entry name" value="GreA_GreB"/>
    <property type="match status" value="1"/>
</dbReference>
<keyword evidence="12" id="KW-0251">Elongation factor</keyword>
<dbReference type="GO" id="GO:0003677">
    <property type="term" value="F:DNA binding"/>
    <property type="evidence" value="ECO:0007669"/>
    <property type="project" value="UniProtKB-UniRule"/>
</dbReference>
<dbReference type="InterPro" id="IPR006359">
    <property type="entry name" value="Tscrpt_elong_fac_GreA"/>
</dbReference>
<dbReference type="GO" id="GO:0006354">
    <property type="term" value="P:DNA-templated transcription elongation"/>
    <property type="evidence" value="ECO:0007669"/>
    <property type="project" value="TreeGrafter"/>
</dbReference>
<keyword evidence="8" id="KW-0175">Coiled coil</keyword>